<evidence type="ECO:0000313" key="3">
    <source>
        <dbReference type="EMBL" id="CAI4215192.1"/>
    </source>
</evidence>
<comment type="caution">
    <text evidence="3">The sequence shown here is derived from an EMBL/GenBank/DDBJ whole genome shotgun (WGS) entry which is preliminary data.</text>
</comment>
<keyword evidence="2" id="KW-0472">Membrane</keyword>
<organism evidence="3 4">
    <name type="scientific">Parascedosporium putredinis</name>
    <dbReference type="NCBI Taxonomy" id="1442378"/>
    <lineage>
        <taxon>Eukaryota</taxon>
        <taxon>Fungi</taxon>
        <taxon>Dikarya</taxon>
        <taxon>Ascomycota</taxon>
        <taxon>Pezizomycotina</taxon>
        <taxon>Sordariomycetes</taxon>
        <taxon>Hypocreomycetidae</taxon>
        <taxon>Microascales</taxon>
        <taxon>Microascaceae</taxon>
        <taxon>Parascedosporium</taxon>
    </lineage>
</organism>
<evidence type="ECO:0008006" key="5">
    <source>
        <dbReference type="Google" id="ProtNLM"/>
    </source>
</evidence>
<feature type="region of interest" description="Disordered" evidence="1">
    <location>
        <begin position="351"/>
        <end position="439"/>
    </location>
</feature>
<feature type="transmembrane region" description="Helical" evidence="2">
    <location>
        <begin position="99"/>
        <end position="121"/>
    </location>
</feature>
<dbReference type="AlphaFoldDB" id="A0A9P1H1Z6"/>
<keyword evidence="2" id="KW-0812">Transmembrane</keyword>
<feature type="compositionally biased region" description="Low complexity" evidence="1">
    <location>
        <begin position="392"/>
        <end position="405"/>
    </location>
</feature>
<feature type="compositionally biased region" description="Basic and acidic residues" evidence="1">
    <location>
        <begin position="410"/>
        <end position="425"/>
    </location>
</feature>
<dbReference type="Proteomes" id="UP000838763">
    <property type="component" value="Unassembled WGS sequence"/>
</dbReference>
<proteinExistence type="predicted"/>
<keyword evidence="2" id="KW-1133">Transmembrane helix</keyword>
<feature type="region of interest" description="Disordered" evidence="1">
    <location>
        <begin position="286"/>
        <end position="309"/>
    </location>
</feature>
<sequence length="439" mass="47619">MAEEFNPLLIVTSDEHVFFEALRARELYPREDNETCVKCQTNGRLVCDSSCDETQGWVCKQVVKVDNCRECPSTKCVQESTVETAVADTSSSRSNGPSVSVIVGAVIGGVVGIAAITYLIWRFCIKNKRGTSEPAVYDDITEQKLEAEREFQHRRDQRSSMHTVHSIASTVLTRASNIIQIAYIPGVTNRATPASPGVLVPPVPPIPIAITDSNSPSHYEDQHFFMPGDLRDSTYSAMTSYTDRTSFARTSYAPRSSVASTIYGKNVVVSTPQTGMRAKPAMISVRSGAANSSGSSTPPVPSVDYDKYNRPKSRDSTFSIGSAFMKNASAATATPVRAQLVRVASGKRVNIKSKADNTPDIRSPLGPESSSPTIVEDSSSEEGPFLDPPHRPTSLMSHSSTPSLSAVIEEATRRAAHIEKPRSLQRETSPFGDEHATKD</sequence>
<reference evidence="3" key="1">
    <citation type="submission" date="2022-11" db="EMBL/GenBank/DDBJ databases">
        <authorList>
            <person name="Scott C."/>
            <person name="Bruce N."/>
        </authorList>
    </citation>
    <scope>NUCLEOTIDE SEQUENCE</scope>
</reference>
<feature type="compositionally biased region" description="Polar residues" evidence="1">
    <location>
        <begin position="368"/>
        <end position="377"/>
    </location>
</feature>
<evidence type="ECO:0000256" key="2">
    <source>
        <dbReference type="SAM" id="Phobius"/>
    </source>
</evidence>
<evidence type="ECO:0000313" key="4">
    <source>
        <dbReference type="Proteomes" id="UP000838763"/>
    </source>
</evidence>
<dbReference type="OrthoDB" id="2402916at2759"/>
<protein>
    <recommendedName>
        <fullName evidence="5">Membrane anchor Opy2 N-terminal domain-containing protein</fullName>
    </recommendedName>
</protein>
<keyword evidence="4" id="KW-1185">Reference proteome</keyword>
<gene>
    <name evidence="3" type="ORF">PPNO1_LOCUS4911</name>
</gene>
<name>A0A9P1H1Z6_9PEZI</name>
<evidence type="ECO:0000256" key="1">
    <source>
        <dbReference type="SAM" id="MobiDB-lite"/>
    </source>
</evidence>
<accession>A0A9P1H1Z6</accession>
<dbReference type="EMBL" id="CALLCH030000012">
    <property type="protein sequence ID" value="CAI4215192.1"/>
    <property type="molecule type" value="Genomic_DNA"/>
</dbReference>